<proteinExistence type="predicted"/>
<keyword evidence="2" id="KW-0808">Transferase</keyword>
<dbReference type="CDD" id="cd04301">
    <property type="entry name" value="NAT_SF"/>
    <property type="match status" value="1"/>
</dbReference>
<dbReference type="SUPFAM" id="SSF55729">
    <property type="entry name" value="Acyl-CoA N-acyltransferases (Nat)"/>
    <property type="match status" value="1"/>
</dbReference>
<gene>
    <name evidence="2" type="ORF">C7I55_00095</name>
</gene>
<evidence type="ECO:0000313" key="2">
    <source>
        <dbReference type="EMBL" id="PSJ43566.1"/>
    </source>
</evidence>
<dbReference type="GO" id="GO:0016747">
    <property type="term" value="F:acyltransferase activity, transferring groups other than amino-acyl groups"/>
    <property type="evidence" value="ECO:0007669"/>
    <property type="project" value="InterPro"/>
</dbReference>
<feature type="domain" description="N-acetyltransferase" evidence="1">
    <location>
        <begin position="1"/>
        <end position="138"/>
    </location>
</feature>
<reference evidence="2 3" key="1">
    <citation type="submission" date="2018-03" db="EMBL/GenBank/DDBJ databases">
        <title>The draft genome of Sphingosinicella sp. GL-C-18.</title>
        <authorList>
            <person name="Liu L."/>
            <person name="Li L."/>
            <person name="Liang L."/>
            <person name="Zhang X."/>
            <person name="Wang T."/>
        </authorList>
    </citation>
    <scope>NUCLEOTIDE SEQUENCE [LARGE SCALE GENOMIC DNA]</scope>
    <source>
        <strain evidence="2 3">GL-C-18</strain>
    </source>
</reference>
<dbReference type="Pfam" id="PF00583">
    <property type="entry name" value="Acetyltransf_1"/>
    <property type="match status" value="1"/>
</dbReference>
<dbReference type="InterPro" id="IPR016181">
    <property type="entry name" value="Acyl_CoA_acyltransferase"/>
</dbReference>
<dbReference type="Proteomes" id="UP000241167">
    <property type="component" value="Unassembled WGS sequence"/>
</dbReference>
<accession>A0A2P7R044</accession>
<dbReference type="PROSITE" id="PS51186">
    <property type="entry name" value="GNAT"/>
    <property type="match status" value="1"/>
</dbReference>
<dbReference type="InterPro" id="IPR000182">
    <property type="entry name" value="GNAT_dom"/>
</dbReference>
<evidence type="ECO:0000313" key="3">
    <source>
        <dbReference type="Proteomes" id="UP000241167"/>
    </source>
</evidence>
<sequence length="142" mass="15737">MRVMNDSFDPAFGEAWTAPQCAGLLPLPGVWLTLARDANSRPLGFALSRVVAGEAELLLLAVRNSAQRRGVGARLIERFISDSSVRNAERLHLEVRDGNHAIALYKRYGFGEVGRRKNYYSGSSGERFDALTLARSTDIRRT</sequence>
<dbReference type="Gene3D" id="3.40.630.30">
    <property type="match status" value="1"/>
</dbReference>
<keyword evidence="3" id="KW-1185">Reference proteome</keyword>
<dbReference type="EMBL" id="PXYI01000001">
    <property type="protein sequence ID" value="PSJ43566.1"/>
    <property type="molecule type" value="Genomic_DNA"/>
</dbReference>
<organism evidence="2 3">
    <name type="scientific">Allosphingosinicella deserti</name>
    <dbReference type="NCBI Taxonomy" id="2116704"/>
    <lineage>
        <taxon>Bacteria</taxon>
        <taxon>Pseudomonadati</taxon>
        <taxon>Pseudomonadota</taxon>
        <taxon>Alphaproteobacteria</taxon>
        <taxon>Sphingomonadales</taxon>
        <taxon>Sphingomonadaceae</taxon>
        <taxon>Allosphingosinicella</taxon>
    </lineage>
</organism>
<dbReference type="OrthoDB" id="9804026at2"/>
<evidence type="ECO:0000259" key="1">
    <source>
        <dbReference type="PROSITE" id="PS51186"/>
    </source>
</evidence>
<name>A0A2P7R044_9SPHN</name>
<comment type="caution">
    <text evidence="2">The sequence shown here is derived from an EMBL/GenBank/DDBJ whole genome shotgun (WGS) entry which is preliminary data.</text>
</comment>
<dbReference type="AlphaFoldDB" id="A0A2P7R044"/>
<protein>
    <submittedName>
        <fullName evidence="2">Ribosomal-protein-alanine acetyltransferase</fullName>
    </submittedName>
</protein>